<dbReference type="OrthoDB" id="10040561at2759"/>
<gene>
    <name evidence="8 11 12" type="ORF">Bm6416</name>
    <name evidence="9" type="ORF">BM_BM6416</name>
    <name evidence="8" type="ORF">BM_Bm6416</name>
</gene>
<dbReference type="EMBL" id="CAAKNF010000192">
    <property type="protein sequence ID" value="VIO90476.1"/>
    <property type="molecule type" value="Genomic_DNA"/>
</dbReference>
<feature type="domain" description="EGF-like" evidence="7">
    <location>
        <begin position="61"/>
        <end position="97"/>
    </location>
</feature>
<dbReference type="PROSITE" id="PS01186">
    <property type="entry name" value="EGF_2"/>
    <property type="match status" value="2"/>
</dbReference>
<dbReference type="SUPFAM" id="SSF57196">
    <property type="entry name" value="EGF/Laminin"/>
    <property type="match status" value="2"/>
</dbReference>
<dbReference type="KEGG" id="bmy:BM_BM6416"/>
<dbReference type="GO" id="GO:0007157">
    <property type="term" value="P:heterophilic cell-cell adhesion via plasma membrane cell adhesion molecules"/>
    <property type="evidence" value="ECO:0007669"/>
    <property type="project" value="TreeGrafter"/>
</dbReference>
<reference evidence="11" key="4">
    <citation type="submission" date="2019-12" db="UniProtKB">
        <authorList>
            <consortium name="WormBaseParasite"/>
        </authorList>
    </citation>
    <scope>IDENTIFICATION</scope>
</reference>
<dbReference type="SMART" id="SM00181">
    <property type="entry name" value="EGF"/>
    <property type="match status" value="2"/>
</dbReference>
<keyword evidence="1 5" id="KW-0245">EGF-like domain</keyword>
<keyword evidence="10" id="KW-1185">Reference proteome</keyword>
<dbReference type="PANTHER" id="PTHR24049">
    <property type="entry name" value="CRUMBS FAMILY MEMBER"/>
    <property type="match status" value="1"/>
</dbReference>
<evidence type="ECO:0000256" key="4">
    <source>
        <dbReference type="ARBA" id="ARBA00023157"/>
    </source>
</evidence>
<protein>
    <submittedName>
        <fullName evidence="8">Bm6416</fullName>
    </submittedName>
    <submittedName>
        <fullName evidence="9 11">EGF-like domain containing protein</fullName>
    </submittedName>
</protein>
<feature type="disulfide bond" evidence="5">
    <location>
        <begin position="87"/>
        <end position="96"/>
    </location>
</feature>
<dbReference type="GO" id="GO:0005886">
    <property type="term" value="C:plasma membrane"/>
    <property type="evidence" value="ECO:0007669"/>
    <property type="project" value="TreeGrafter"/>
</dbReference>
<name>A0A0H5S0Y5_BRUMA</name>
<dbReference type="STRING" id="6279.A0A0H5S0Y5"/>
<dbReference type="AlphaFoldDB" id="A0A0H5S0Y5"/>
<evidence type="ECO:0000256" key="3">
    <source>
        <dbReference type="ARBA" id="ARBA00022737"/>
    </source>
</evidence>
<accession>A0A4E9F305</accession>
<keyword evidence="6" id="KW-0812">Transmembrane</keyword>
<keyword evidence="2" id="KW-0732">Signal</keyword>
<dbReference type="OMA" id="DTNFCIC"/>
<dbReference type="GeneID" id="6099569"/>
<evidence type="ECO:0000313" key="10">
    <source>
        <dbReference type="Proteomes" id="UP000006672"/>
    </source>
</evidence>
<organism evidence="8">
    <name type="scientific">Brugia malayi</name>
    <name type="common">Filarial nematode worm</name>
    <dbReference type="NCBI Taxonomy" id="6279"/>
    <lineage>
        <taxon>Eukaryota</taxon>
        <taxon>Metazoa</taxon>
        <taxon>Ecdysozoa</taxon>
        <taxon>Nematoda</taxon>
        <taxon>Chromadorea</taxon>
        <taxon>Rhabditida</taxon>
        <taxon>Spirurina</taxon>
        <taxon>Spiruromorpha</taxon>
        <taxon>Filarioidea</taxon>
        <taxon>Onchocercidae</taxon>
        <taxon>Brugia</taxon>
    </lineage>
</organism>
<reference evidence="9" key="3">
    <citation type="submission" date="2019-04" db="EMBL/GenBank/DDBJ databases">
        <authorList>
            <person name="Howe K."/>
            <person name="Paulini M."/>
            <person name="Williams G."/>
        </authorList>
    </citation>
    <scope>NUCLEOTIDE SEQUENCE [LARGE SCALE GENOMIC DNA]</scope>
    <source>
        <strain evidence="9">FR3</strain>
    </source>
</reference>
<evidence type="ECO:0000256" key="6">
    <source>
        <dbReference type="SAM" id="Phobius"/>
    </source>
</evidence>
<dbReference type="Gene3D" id="2.10.25.10">
    <property type="entry name" value="Laminin"/>
    <property type="match status" value="2"/>
</dbReference>
<feature type="disulfide bond" evidence="5">
    <location>
        <begin position="124"/>
        <end position="133"/>
    </location>
</feature>
<keyword evidence="4 5" id="KW-1015">Disulfide bond</keyword>
<proteinExistence type="predicted"/>
<dbReference type="GO" id="GO:0032991">
    <property type="term" value="C:protein-containing complex"/>
    <property type="evidence" value="ECO:0007669"/>
    <property type="project" value="TreeGrafter"/>
</dbReference>
<reference evidence="8 10" key="1">
    <citation type="journal article" date="2007" name="Science">
        <title>Draft genome of the filarial nematode parasite Brugia malayi.</title>
        <authorList>
            <person name="Ghedin E."/>
            <person name="Wang S."/>
            <person name="Spiro D."/>
            <person name="Caler E."/>
            <person name="Zhao Q."/>
            <person name="Crabtree J."/>
            <person name="Allen J.E."/>
            <person name="Delcher A.L."/>
            <person name="Guiliano D.B."/>
            <person name="Miranda-Saavedra D."/>
            <person name="Angiuoli S.V."/>
            <person name="Creasy T."/>
            <person name="Amedeo P."/>
            <person name="Haas B."/>
            <person name="El-Sayed N.M."/>
            <person name="Wortman J.R."/>
            <person name="Feldblyum T."/>
            <person name="Tallon L."/>
            <person name="Schatz M."/>
            <person name="Shumway M."/>
            <person name="Koo H."/>
            <person name="Salzberg S.L."/>
            <person name="Schobel S."/>
            <person name="Pertea M."/>
            <person name="Pop M."/>
            <person name="White O."/>
            <person name="Barton G.J."/>
            <person name="Carlow C.K."/>
            <person name="Crawford M.J."/>
            <person name="Daub J."/>
            <person name="Dimmic M.W."/>
            <person name="Estes C.F."/>
            <person name="Foster J.M."/>
            <person name="Ganatra M."/>
            <person name="Gregory W.F."/>
            <person name="Johnson N.M."/>
            <person name="Jin J."/>
            <person name="Komuniecki R."/>
            <person name="Korf I."/>
            <person name="Kumar S."/>
            <person name="Laney S."/>
            <person name="Li B.W."/>
            <person name="Li W."/>
            <person name="Lindblom T.H."/>
            <person name="Lustigman S."/>
            <person name="Ma D."/>
            <person name="Maina C.V."/>
            <person name="Martin D.M."/>
            <person name="McCarter J.P."/>
            <person name="McReynolds L."/>
            <person name="Mitreva M."/>
            <person name="Nutman T.B."/>
            <person name="Parkinson J."/>
            <person name="Peregrin-Alvarez J.M."/>
            <person name="Poole C."/>
            <person name="Ren Q."/>
            <person name="Saunders L."/>
            <person name="Sluder A.E."/>
            <person name="Smith K."/>
            <person name="Stanke M."/>
            <person name="Unnasch T.R."/>
            <person name="Ware J."/>
            <person name="Wei A.D."/>
            <person name="Weil G."/>
            <person name="Williams D.J."/>
            <person name="Zhang Y."/>
            <person name="Williams S.A."/>
            <person name="Fraser-Liggett C."/>
            <person name="Slatko B."/>
            <person name="Blaxter M.L."/>
            <person name="Scott A.L."/>
        </authorList>
    </citation>
    <scope>NUCLEOTIDE SEQUENCE</scope>
    <source>
        <strain evidence="8 10">FR3</strain>
    </source>
</reference>
<dbReference type="InterPro" id="IPR000742">
    <property type="entry name" value="EGF"/>
</dbReference>
<sequence>MEAKVTMLYYLILITFVVFFNLTTAFPHKDAQKDSKEMGKIITKTSDEKPSGNLGLIKTDEEAICEDELCNNRGTCIGNKDTNFCICRLGYTGMHCENSPCDSTKDCNGKGLCIGTSTSHTCMCQLGYTGENCEKNVRK</sequence>
<evidence type="ECO:0000313" key="8">
    <source>
        <dbReference type="EMBL" id="CRZ22382.1"/>
    </source>
</evidence>
<dbReference type="WBParaSite" id="Bm6416.1">
    <property type="protein sequence ID" value="Bm6416.1"/>
    <property type="gene ID" value="WBGene00226677"/>
</dbReference>
<dbReference type="Pfam" id="PF00008">
    <property type="entry name" value="EGF"/>
    <property type="match status" value="1"/>
</dbReference>
<reference evidence="8" key="2">
    <citation type="submission" date="2012-12" db="EMBL/GenBank/DDBJ databases">
        <authorList>
            <person name="Gao Y.W."/>
            <person name="Fan S.T."/>
            <person name="Sun H.T."/>
            <person name="Wang Z."/>
            <person name="Gao X.L."/>
            <person name="Li Y.G."/>
            <person name="Wang T.C."/>
            <person name="Zhang K."/>
            <person name="Xu W.W."/>
            <person name="Yu Z.J."/>
            <person name="Xia X.Z."/>
        </authorList>
    </citation>
    <scope>NUCLEOTIDE SEQUENCE</scope>
    <source>
        <strain evidence="8">FR3</strain>
    </source>
</reference>
<evidence type="ECO:0000259" key="7">
    <source>
        <dbReference type="PROSITE" id="PS50026"/>
    </source>
</evidence>
<keyword evidence="6" id="KW-0472">Membrane</keyword>
<keyword evidence="6" id="KW-1133">Transmembrane helix</keyword>
<dbReference type="EMBL" id="LN856367">
    <property type="protein sequence ID" value="CRZ22382.1"/>
    <property type="molecule type" value="Genomic_DNA"/>
</dbReference>
<dbReference type="PANTHER" id="PTHR24049:SF22">
    <property type="entry name" value="DROSOPHILA CRUMBS HOMOLOG"/>
    <property type="match status" value="1"/>
</dbReference>
<evidence type="ECO:0000256" key="5">
    <source>
        <dbReference type="PROSITE-ProRule" id="PRU00076"/>
    </source>
</evidence>
<evidence type="ECO:0000313" key="12">
    <source>
        <dbReference type="WormBase" id="Bm6416"/>
    </source>
</evidence>
<keyword evidence="3" id="KW-0677">Repeat</keyword>
<dbReference type="PROSITE" id="PS00022">
    <property type="entry name" value="EGF_1"/>
    <property type="match status" value="2"/>
</dbReference>
<evidence type="ECO:0000313" key="9">
    <source>
        <dbReference type="EMBL" id="VIO90476.1"/>
    </source>
</evidence>
<feature type="domain" description="EGF-like" evidence="7">
    <location>
        <begin position="98"/>
        <end position="134"/>
    </location>
</feature>
<dbReference type="GO" id="GO:0045197">
    <property type="term" value="P:establishment or maintenance of epithelial cell apical/basal polarity"/>
    <property type="evidence" value="ECO:0007669"/>
    <property type="project" value="TreeGrafter"/>
</dbReference>
<dbReference type="RefSeq" id="XP_001896127.2">
    <property type="nucleotide sequence ID" value="XM_001896092.2"/>
</dbReference>
<feature type="transmembrane region" description="Helical" evidence="6">
    <location>
        <begin position="6"/>
        <end position="26"/>
    </location>
</feature>
<evidence type="ECO:0000256" key="1">
    <source>
        <dbReference type="ARBA" id="ARBA00022536"/>
    </source>
</evidence>
<dbReference type="InterPro" id="IPR051022">
    <property type="entry name" value="Notch_Cell-Fate_Det"/>
</dbReference>
<evidence type="ECO:0000256" key="2">
    <source>
        <dbReference type="ARBA" id="ARBA00022729"/>
    </source>
</evidence>
<accession>A0A0H5S0Y5</accession>
<dbReference type="Proteomes" id="UP000006672">
    <property type="component" value="Unassembled WGS sequence"/>
</dbReference>
<dbReference type="WormBase" id="Bm6416">
    <property type="protein sequence ID" value="BM32328"/>
    <property type="gene ID" value="WBGene00226677"/>
</dbReference>
<evidence type="ECO:0000313" key="11">
    <source>
        <dbReference type="WBParaSite" id="Bm6416.1"/>
    </source>
</evidence>
<dbReference type="CDD" id="cd00054">
    <property type="entry name" value="EGF_CA"/>
    <property type="match status" value="1"/>
</dbReference>
<dbReference type="PROSITE" id="PS50026">
    <property type="entry name" value="EGF_3"/>
    <property type="match status" value="2"/>
</dbReference>
<dbReference type="CTD" id="6099569"/>
<comment type="caution">
    <text evidence="5">Lacks conserved residue(s) required for the propagation of feature annotation.</text>
</comment>